<reference evidence="2" key="1">
    <citation type="journal article" date="2018" name="Antonie Van Leeuwenhoek">
        <title>Proteinivorax hydrogeniformans sp. nov., an anaerobic, haloalkaliphilic bacterium fermenting proteinaceous compounds with high hydrogen production.</title>
        <authorList>
            <person name="Boltyanskaya Y."/>
            <person name="Detkova E."/>
            <person name="Pimenov N."/>
            <person name="Kevbrin V."/>
        </authorList>
    </citation>
    <scope>NUCLEOTIDE SEQUENCE</scope>
    <source>
        <strain evidence="2">Z-710</strain>
    </source>
</reference>
<dbReference type="AlphaFoldDB" id="A0AAU8HRB5"/>
<evidence type="ECO:0000256" key="1">
    <source>
        <dbReference type="SAM" id="Phobius"/>
    </source>
</evidence>
<name>A0AAU8HRB5_9FIRM</name>
<accession>A0AAU8HRB5</accession>
<protein>
    <submittedName>
        <fullName evidence="2">NusG domain II-containing protein</fullName>
    </submittedName>
</protein>
<feature type="transmembrane region" description="Helical" evidence="1">
    <location>
        <begin position="7"/>
        <end position="27"/>
    </location>
</feature>
<dbReference type="RefSeq" id="WP_353892615.1">
    <property type="nucleotide sequence ID" value="NZ_CP159485.1"/>
</dbReference>
<dbReference type="EMBL" id="CP159485">
    <property type="protein sequence ID" value="XCI28038.1"/>
    <property type="molecule type" value="Genomic_DNA"/>
</dbReference>
<reference evidence="2" key="2">
    <citation type="submission" date="2024-06" db="EMBL/GenBank/DDBJ databases">
        <authorList>
            <person name="Petrova K.O."/>
            <person name="Toshchakov S.V."/>
            <person name="Boltjanskaja Y.V."/>
            <person name="Kevbrin V.V."/>
        </authorList>
    </citation>
    <scope>NUCLEOTIDE SEQUENCE</scope>
    <source>
        <strain evidence="2">Z-710</strain>
    </source>
</reference>
<keyword evidence="1" id="KW-1133">Transmembrane helix</keyword>
<gene>
    <name evidence="2" type="ORF">PRVXH_001972</name>
</gene>
<sequence length="118" mass="13365">MKQGDKILVLSIGLFAVAFMIFFGFVMNSEPGEYVVVSIDGEKVLSFAINNDTEALNYHFQFEEDKWATLISKEGKVKMERMSKEDYPQQICCSLTGWISTQSEQIVCLPNKILVNLS</sequence>
<dbReference type="Gene3D" id="2.60.320.10">
    <property type="entry name" value="N-utilization substance G protein NusG, insert domain"/>
    <property type="match status" value="1"/>
</dbReference>
<keyword evidence="1" id="KW-0472">Membrane</keyword>
<dbReference type="Pfam" id="PF07009">
    <property type="entry name" value="NusG_II"/>
    <property type="match status" value="1"/>
</dbReference>
<evidence type="ECO:0000313" key="2">
    <source>
        <dbReference type="EMBL" id="XCI28038.1"/>
    </source>
</evidence>
<dbReference type="InterPro" id="IPR038690">
    <property type="entry name" value="NusG_2_sf"/>
</dbReference>
<proteinExistence type="predicted"/>
<keyword evidence="1" id="KW-0812">Transmembrane</keyword>
<organism evidence="2">
    <name type="scientific">Proteinivorax hydrogeniformans</name>
    <dbReference type="NCBI Taxonomy" id="1826727"/>
    <lineage>
        <taxon>Bacteria</taxon>
        <taxon>Bacillati</taxon>
        <taxon>Bacillota</taxon>
        <taxon>Clostridia</taxon>
        <taxon>Eubacteriales</taxon>
        <taxon>Proteinivoracaceae</taxon>
        <taxon>Proteinivorax</taxon>
    </lineage>
</organism>